<evidence type="ECO:0000256" key="1">
    <source>
        <dbReference type="SAM" id="Phobius"/>
    </source>
</evidence>
<reference evidence="2 3" key="1">
    <citation type="submission" date="2016-10" db="EMBL/GenBank/DDBJ databases">
        <authorList>
            <person name="de Groot N.N."/>
        </authorList>
    </citation>
    <scope>NUCLEOTIDE SEQUENCE [LARGE SCALE GENOMIC DNA]</scope>
    <source>
        <strain evidence="2 3">DSM 44908</strain>
    </source>
</reference>
<keyword evidence="1" id="KW-0472">Membrane</keyword>
<feature type="transmembrane region" description="Helical" evidence="1">
    <location>
        <begin position="30"/>
        <end position="50"/>
    </location>
</feature>
<feature type="transmembrane region" description="Helical" evidence="1">
    <location>
        <begin position="86"/>
        <end position="106"/>
    </location>
</feature>
<evidence type="ECO:0000313" key="3">
    <source>
        <dbReference type="Proteomes" id="UP000182054"/>
    </source>
</evidence>
<name>A0A1I0TWJ9_9NOCA</name>
<sequence>MAAVTSVLGPGEVDGRDADVTTLLGMRTRAAAVVVAVHLIGVAAAALGALPGIDPPIAPVLALIAHSACVVALVRVHGDPMPLRWTVAIVLTGPLLCALVLWSLPVPRDNPLQTWPIGVCAGVVTFLCVRGRAWWGWAEYAAVVGVTVVWVWQTGQGLATAVPLVTPAVALILMGSFFALAIRKPVADIFRLRAETTLRAAEEAAAAASLHERDVQLTRLDELARPLLTRIASGEPLADDERLACRLLESQLRDSFRARGLSDVSSAVRAARSRGVDVLLLDDRGQQDTETVDDAIVDAVVAALENPAVEAVTVRLLPPDRDSAASILVDGVDGPRRVDLPHAVRGDETPRPST</sequence>
<dbReference type="Proteomes" id="UP000182054">
    <property type="component" value="Unassembled WGS sequence"/>
</dbReference>
<evidence type="ECO:0000313" key="2">
    <source>
        <dbReference type="EMBL" id="SFA56118.1"/>
    </source>
</evidence>
<feature type="transmembrane region" description="Helical" evidence="1">
    <location>
        <begin position="112"/>
        <end position="129"/>
    </location>
</feature>
<keyword evidence="1" id="KW-1133">Transmembrane helix</keyword>
<dbReference type="AlphaFoldDB" id="A0A1I0TWJ9"/>
<proteinExistence type="predicted"/>
<dbReference type="EMBL" id="FOJN01000010">
    <property type="protein sequence ID" value="SFA56118.1"/>
    <property type="molecule type" value="Genomic_DNA"/>
</dbReference>
<accession>A0A1I0TWJ9</accession>
<evidence type="ECO:0008006" key="4">
    <source>
        <dbReference type="Google" id="ProtNLM"/>
    </source>
</evidence>
<feature type="transmembrane region" description="Helical" evidence="1">
    <location>
        <begin position="56"/>
        <end position="74"/>
    </location>
</feature>
<gene>
    <name evidence="2" type="ORF">SAMN05444374_11072</name>
</gene>
<keyword evidence="1" id="KW-0812">Transmembrane</keyword>
<protein>
    <recommendedName>
        <fullName evidence="4">Signal transduction histidine kinase</fullName>
    </recommendedName>
</protein>
<feature type="transmembrane region" description="Helical" evidence="1">
    <location>
        <begin position="134"/>
        <end position="152"/>
    </location>
</feature>
<feature type="transmembrane region" description="Helical" evidence="1">
    <location>
        <begin position="158"/>
        <end position="182"/>
    </location>
</feature>
<organism evidence="2 3">
    <name type="scientific">Rhodococcoides kroppenstedtii</name>
    <dbReference type="NCBI Taxonomy" id="293050"/>
    <lineage>
        <taxon>Bacteria</taxon>
        <taxon>Bacillati</taxon>
        <taxon>Actinomycetota</taxon>
        <taxon>Actinomycetes</taxon>
        <taxon>Mycobacteriales</taxon>
        <taxon>Nocardiaceae</taxon>
        <taxon>Rhodococcoides</taxon>
    </lineage>
</organism>